<sequence length="51" mass="5701">MMRLLQFAFIVALASRFATIFIYISGVSDLNRTLSVSDEEIEALQSLQSGF</sequence>
<name>A0A9K3J7C0_HELAN</name>
<dbReference type="Proteomes" id="UP000215914">
    <property type="component" value="Unassembled WGS sequence"/>
</dbReference>
<dbReference type="EMBL" id="MNCJ02000319">
    <property type="protein sequence ID" value="KAF5810159.1"/>
    <property type="molecule type" value="Genomic_DNA"/>
</dbReference>
<accession>A0A9K3J7C0</accession>
<keyword evidence="2" id="KW-1185">Reference proteome</keyword>
<dbReference type="AlphaFoldDB" id="A0A9K3J7C0"/>
<reference evidence="1" key="1">
    <citation type="journal article" date="2017" name="Nature">
        <title>The sunflower genome provides insights into oil metabolism, flowering and Asterid evolution.</title>
        <authorList>
            <person name="Badouin H."/>
            <person name="Gouzy J."/>
            <person name="Grassa C.J."/>
            <person name="Murat F."/>
            <person name="Staton S.E."/>
            <person name="Cottret L."/>
            <person name="Lelandais-Briere C."/>
            <person name="Owens G.L."/>
            <person name="Carrere S."/>
            <person name="Mayjonade B."/>
            <person name="Legrand L."/>
            <person name="Gill N."/>
            <person name="Kane N.C."/>
            <person name="Bowers J.E."/>
            <person name="Hubner S."/>
            <person name="Bellec A."/>
            <person name="Berard A."/>
            <person name="Berges H."/>
            <person name="Blanchet N."/>
            <person name="Boniface M.C."/>
            <person name="Brunel D."/>
            <person name="Catrice O."/>
            <person name="Chaidir N."/>
            <person name="Claudel C."/>
            <person name="Donnadieu C."/>
            <person name="Faraut T."/>
            <person name="Fievet G."/>
            <person name="Helmstetter N."/>
            <person name="King M."/>
            <person name="Knapp S.J."/>
            <person name="Lai Z."/>
            <person name="Le Paslier M.C."/>
            <person name="Lippi Y."/>
            <person name="Lorenzon L."/>
            <person name="Mandel J.R."/>
            <person name="Marage G."/>
            <person name="Marchand G."/>
            <person name="Marquand E."/>
            <person name="Bret-Mestries E."/>
            <person name="Morien E."/>
            <person name="Nambeesan S."/>
            <person name="Nguyen T."/>
            <person name="Pegot-Espagnet P."/>
            <person name="Pouilly N."/>
            <person name="Raftis F."/>
            <person name="Sallet E."/>
            <person name="Schiex T."/>
            <person name="Thomas J."/>
            <person name="Vandecasteele C."/>
            <person name="Vares D."/>
            <person name="Vear F."/>
            <person name="Vautrin S."/>
            <person name="Crespi M."/>
            <person name="Mangin B."/>
            <person name="Burke J.M."/>
            <person name="Salse J."/>
            <person name="Munos S."/>
            <person name="Vincourt P."/>
            <person name="Rieseberg L.H."/>
            <person name="Langlade N.B."/>
        </authorList>
    </citation>
    <scope>NUCLEOTIDE SEQUENCE</scope>
    <source>
        <tissue evidence="1">Leaves</tissue>
    </source>
</reference>
<gene>
    <name evidence="1" type="ORF">HanXRQr2_Chr04g0166151</name>
</gene>
<reference evidence="1" key="2">
    <citation type="submission" date="2020-06" db="EMBL/GenBank/DDBJ databases">
        <title>Helianthus annuus Genome sequencing and assembly Release 2.</title>
        <authorList>
            <person name="Gouzy J."/>
            <person name="Langlade N."/>
            <person name="Munos S."/>
        </authorList>
    </citation>
    <scope>NUCLEOTIDE SEQUENCE</scope>
    <source>
        <tissue evidence="1">Leaves</tissue>
    </source>
</reference>
<comment type="caution">
    <text evidence="1">The sequence shown here is derived from an EMBL/GenBank/DDBJ whole genome shotgun (WGS) entry which is preliminary data.</text>
</comment>
<evidence type="ECO:0000313" key="1">
    <source>
        <dbReference type="EMBL" id="KAF5810159.1"/>
    </source>
</evidence>
<organism evidence="1 2">
    <name type="scientific">Helianthus annuus</name>
    <name type="common">Common sunflower</name>
    <dbReference type="NCBI Taxonomy" id="4232"/>
    <lineage>
        <taxon>Eukaryota</taxon>
        <taxon>Viridiplantae</taxon>
        <taxon>Streptophyta</taxon>
        <taxon>Embryophyta</taxon>
        <taxon>Tracheophyta</taxon>
        <taxon>Spermatophyta</taxon>
        <taxon>Magnoliopsida</taxon>
        <taxon>eudicotyledons</taxon>
        <taxon>Gunneridae</taxon>
        <taxon>Pentapetalae</taxon>
        <taxon>asterids</taxon>
        <taxon>campanulids</taxon>
        <taxon>Asterales</taxon>
        <taxon>Asteraceae</taxon>
        <taxon>Asteroideae</taxon>
        <taxon>Heliantheae alliance</taxon>
        <taxon>Heliantheae</taxon>
        <taxon>Helianthus</taxon>
    </lineage>
</organism>
<dbReference type="Gramene" id="mRNA:HanXRQr2_Chr04g0166151">
    <property type="protein sequence ID" value="mRNA:HanXRQr2_Chr04g0166151"/>
    <property type="gene ID" value="HanXRQr2_Chr04g0166151"/>
</dbReference>
<evidence type="ECO:0000313" key="2">
    <source>
        <dbReference type="Proteomes" id="UP000215914"/>
    </source>
</evidence>
<proteinExistence type="predicted"/>
<protein>
    <submittedName>
        <fullName evidence="1">Uncharacterized protein</fullName>
    </submittedName>
</protein>